<evidence type="ECO:0000313" key="8">
    <source>
        <dbReference type="EMBL" id="SAL98836.1"/>
    </source>
</evidence>
<dbReference type="InterPro" id="IPR050447">
    <property type="entry name" value="Erg6_SMT_methyltransf"/>
</dbReference>
<dbReference type="PANTHER" id="PTHR44068">
    <property type="entry name" value="ZGC:194242"/>
    <property type="match status" value="1"/>
</dbReference>
<dbReference type="InterPro" id="IPR013705">
    <property type="entry name" value="Sterol_MeTrfase_C"/>
</dbReference>
<keyword evidence="2 5" id="KW-0808">Transferase</keyword>
<dbReference type="GO" id="GO:0006696">
    <property type="term" value="P:ergosterol biosynthetic process"/>
    <property type="evidence" value="ECO:0007669"/>
    <property type="project" value="TreeGrafter"/>
</dbReference>
<dbReference type="GO" id="GO:0032259">
    <property type="term" value="P:methylation"/>
    <property type="evidence" value="ECO:0007669"/>
    <property type="project" value="UniProtKB-KW"/>
</dbReference>
<dbReference type="GO" id="GO:0003838">
    <property type="term" value="F:sterol 24-C-methyltransferase activity"/>
    <property type="evidence" value="ECO:0007669"/>
    <property type="project" value="TreeGrafter"/>
</dbReference>
<protein>
    <recommendedName>
        <fullName evidence="6">Sterol 24-C-methyltransferase</fullName>
        <ecNumber evidence="6">2.1.1.-</ecNumber>
    </recommendedName>
    <alternativeName>
        <fullName evidence="6">Delta(24)-sterol C-methyltransferase</fullName>
    </alternativeName>
</protein>
<dbReference type="Pfam" id="PF08498">
    <property type="entry name" value="Sterol_MT_C"/>
    <property type="match status" value="1"/>
</dbReference>
<dbReference type="GO" id="GO:0005783">
    <property type="term" value="C:endoplasmic reticulum"/>
    <property type="evidence" value="ECO:0007669"/>
    <property type="project" value="TreeGrafter"/>
</dbReference>
<proteinExistence type="inferred from homology"/>
<dbReference type="EC" id="2.1.1.-" evidence="6"/>
<keyword evidence="9" id="KW-1185">Reference proteome</keyword>
<comment type="pathway">
    <text evidence="6">Steroid metabolism.</text>
</comment>
<evidence type="ECO:0000259" key="7">
    <source>
        <dbReference type="PROSITE" id="PS51685"/>
    </source>
</evidence>
<keyword evidence="3 5" id="KW-0949">S-adenosyl-L-methionine</keyword>
<comment type="similarity">
    <text evidence="4 5 6">Belongs to the class I-like SAM-binding methyltransferase superfamily. Erg6/SMT family.</text>
</comment>
<dbReference type="EMBL" id="LT552359">
    <property type="protein sequence ID" value="SAL98836.1"/>
    <property type="molecule type" value="Genomic_DNA"/>
</dbReference>
<evidence type="ECO:0000313" key="9">
    <source>
        <dbReference type="Proteomes" id="UP000078561"/>
    </source>
</evidence>
<evidence type="ECO:0000256" key="6">
    <source>
        <dbReference type="RuleBase" id="RU362025"/>
    </source>
</evidence>
<keyword evidence="1 5" id="KW-0489">Methyltransferase</keyword>
<name>A0A168MMN9_ABSGL</name>
<dbReference type="PANTHER" id="PTHR44068:SF1">
    <property type="entry name" value="HYPOTHETICAL LOC100005854"/>
    <property type="match status" value="1"/>
</dbReference>
<reference evidence="8" key="1">
    <citation type="submission" date="2016-04" db="EMBL/GenBank/DDBJ databases">
        <authorList>
            <person name="Evans L.H."/>
            <person name="Alamgir A."/>
            <person name="Owens N."/>
            <person name="Weber N.D."/>
            <person name="Virtaneva K."/>
            <person name="Barbian K."/>
            <person name="Babar A."/>
            <person name="Rosenke K."/>
        </authorList>
    </citation>
    <scope>NUCLEOTIDE SEQUENCE [LARGE SCALE GENOMIC DNA]</scope>
    <source>
        <strain evidence="8">CBS 101.48</strain>
    </source>
</reference>
<evidence type="ECO:0000256" key="5">
    <source>
        <dbReference type="PROSITE-ProRule" id="PRU01022"/>
    </source>
</evidence>
<keyword evidence="6" id="KW-1207">Sterol metabolism</keyword>
<dbReference type="InterPro" id="IPR030384">
    <property type="entry name" value="MeTrfase_SMT"/>
</dbReference>
<evidence type="ECO:0000256" key="2">
    <source>
        <dbReference type="ARBA" id="ARBA00022679"/>
    </source>
</evidence>
<keyword evidence="6" id="KW-0443">Lipid metabolism</keyword>
<keyword evidence="6" id="KW-0444">Lipid biosynthesis</keyword>
<dbReference type="OrthoDB" id="540004at2759"/>
<evidence type="ECO:0000256" key="4">
    <source>
        <dbReference type="ARBA" id="ARBA00038188"/>
    </source>
</evidence>
<gene>
    <name evidence="8" type="primary">ABSGL_04401.1 scaffold 5409</name>
</gene>
<dbReference type="AlphaFoldDB" id="A0A168MMN9"/>
<sequence length="372" mass="41907">MAVTVDSYTEEIKLMRNLHGQLVFDESNFLKKVGQKDDTLNKQAAESYQSLWQDQDHLKDNESYVDGRREKAQSMTNSFYDLVTDFYEYGWGKSFHFAKLYKGDTFEQNINRHEAFLALKLGLNQTMRVLDVGCGVGGPLREIVKASGGAHVTGINNNAYQIERCLAYSQKYGLSPHTAFVKGDFTNMPIEDASFDAVFSVEATVHAPRLEMVYAEIFRVLKPGGRFACYEWCTTSNYDENDMTQKKVIHAIEQGNSISKLYSTKQCLAALQSVGFKLVEEWDAAGPAKDDATVPWYYTLSKPDPGLRGLLRSPWGRRYTDYMLTLLHKVNLVPSGVLETSQLLNAAADNLVLGGELGIFTPMFFFLVEKPL</sequence>
<dbReference type="SUPFAM" id="SSF53335">
    <property type="entry name" value="S-adenosyl-L-methionine-dependent methyltransferases"/>
    <property type="match status" value="1"/>
</dbReference>
<dbReference type="STRING" id="4829.A0A168MMN9"/>
<dbReference type="CDD" id="cd02440">
    <property type="entry name" value="AdoMet_MTases"/>
    <property type="match status" value="1"/>
</dbReference>
<feature type="domain" description="SAM-dependent methyltransferase Erg6/SMT-type" evidence="7">
    <location>
        <begin position="79"/>
        <end position="371"/>
    </location>
</feature>
<keyword evidence="6" id="KW-0753">Steroid metabolism</keyword>
<dbReference type="InterPro" id="IPR013216">
    <property type="entry name" value="Methyltransf_11"/>
</dbReference>
<dbReference type="PROSITE" id="PS51685">
    <property type="entry name" value="SAM_MT_ERG6_SMT"/>
    <property type="match status" value="1"/>
</dbReference>
<dbReference type="Pfam" id="PF08241">
    <property type="entry name" value="Methyltransf_11"/>
    <property type="match status" value="1"/>
</dbReference>
<organism evidence="8">
    <name type="scientific">Absidia glauca</name>
    <name type="common">Pin mould</name>
    <dbReference type="NCBI Taxonomy" id="4829"/>
    <lineage>
        <taxon>Eukaryota</taxon>
        <taxon>Fungi</taxon>
        <taxon>Fungi incertae sedis</taxon>
        <taxon>Mucoromycota</taxon>
        <taxon>Mucoromycotina</taxon>
        <taxon>Mucoromycetes</taxon>
        <taxon>Mucorales</taxon>
        <taxon>Cunninghamellaceae</taxon>
        <taxon>Absidia</taxon>
    </lineage>
</organism>
<keyword evidence="6" id="KW-0752">Steroid biosynthesis</keyword>
<dbReference type="Proteomes" id="UP000078561">
    <property type="component" value="Unassembled WGS sequence"/>
</dbReference>
<accession>A0A168MMN9</accession>
<evidence type="ECO:0000256" key="3">
    <source>
        <dbReference type="ARBA" id="ARBA00022691"/>
    </source>
</evidence>
<comment type="function">
    <text evidence="6">Catalyzes the transfer of methyl groups from S-adenosyl-methionine to the C-24 of sterols.</text>
</comment>
<keyword evidence="6" id="KW-0756">Sterol biosynthesis</keyword>
<dbReference type="Gene3D" id="3.40.50.150">
    <property type="entry name" value="Vaccinia Virus protein VP39"/>
    <property type="match status" value="1"/>
</dbReference>
<dbReference type="OMA" id="MTNSFYD"/>
<dbReference type="InParanoid" id="A0A168MMN9"/>
<dbReference type="InterPro" id="IPR029063">
    <property type="entry name" value="SAM-dependent_MTases_sf"/>
</dbReference>
<evidence type="ECO:0000256" key="1">
    <source>
        <dbReference type="ARBA" id="ARBA00022603"/>
    </source>
</evidence>